<sequence length="656" mass="69012">MPTDVFVPSQAPTIQAGINAVDPGGTVHVAPGLYIISSTILVNKSVTILGPQANVDPRPNCFTPRISGDAATEAIVDGNNTVAVLVRILADDVTINGLEIRNGTGDLVESLAAAPVKQRTGILYNIIHDSTGDEGVQLRNVSNGFISFNHVYSTAGDGINFCCGTTDSTIGFNEVHDIRSPDAAIYVYETTNMRIEGNLVYNVVNNDGIKLGSSNGSDMNRTGGIILNNIVHNINQDGITVYTSNTTIQGNEIYASRSQNGALYVDYNVNNIVIRDNCIHDNGGAGDGRTTYGIRIGQGTSRPSNVVVNNNNIFNNPEGELFYNSIPVLTAQNNWWGSPSGPPPGSVVGNVNYIPFLTAPAPVCNPHIICPGDMTVSNDPGQCSAFVTFTITAGSNDCGIVEISCNPGEPLIFFPPQPSVFITETQLFSIGSTMVTCTATNASGDTAQCSFTVTVNDTEPPQISCKDMTFSNDPGQCSAVVNNYDVTVTDNCPGVTLVCDPPPGTTFPVGTSMITCIATDKYGNTSPPCSFSVTVKDTQPPTINCPDPIFVYSQPGQGGAIVDFSATATDNCPGPIEIHCTPSSGSFFPLGTTSVTCTATDLAGNTASCKFSVTVVPPPPSPISAQAEVIRVKRVYDSVRVISQVRITIDLTSNDD</sequence>
<dbReference type="InterPro" id="IPR006626">
    <property type="entry name" value="PbH1"/>
</dbReference>
<name>A0A1I3ZLA5_9BACL</name>
<dbReference type="Gene3D" id="2.160.20.10">
    <property type="entry name" value="Single-stranded right-handed beta-helix, Pectin lyase-like"/>
    <property type="match status" value="2"/>
</dbReference>
<dbReference type="Proteomes" id="UP000198915">
    <property type="component" value="Unassembled WGS sequence"/>
</dbReference>
<keyword evidence="4" id="KW-1185">Reference proteome</keyword>
<dbReference type="EMBL" id="FORT01000013">
    <property type="protein sequence ID" value="SFK44406.1"/>
    <property type="molecule type" value="Genomic_DNA"/>
</dbReference>
<evidence type="ECO:0000313" key="4">
    <source>
        <dbReference type="Proteomes" id="UP000198915"/>
    </source>
</evidence>
<dbReference type="Pfam" id="PF13229">
    <property type="entry name" value="Beta_helix"/>
    <property type="match status" value="1"/>
</dbReference>
<dbReference type="InterPro" id="IPR003410">
    <property type="entry name" value="HYR_dom"/>
</dbReference>
<organism evidence="3 4">
    <name type="scientific">Brevibacillus centrosporus</name>
    <dbReference type="NCBI Taxonomy" id="54910"/>
    <lineage>
        <taxon>Bacteria</taxon>
        <taxon>Bacillati</taxon>
        <taxon>Bacillota</taxon>
        <taxon>Bacilli</taxon>
        <taxon>Bacillales</taxon>
        <taxon>Paenibacillaceae</taxon>
        <taxon>Brevibacillus</taxon>
    </lineage>
</organism>
<dbReference type="Pfam" id="PF02494">
    <property type="entry name" value="HYR"/>
    <property type="match status" value="3"/>
</dbReference>
<reference evidence="4" key="1">
    <citation type="submission" date="2016-10" db="EMBL/GenBank/DDBJ databases">
        <authorList>
            <person name="Varghese N."/>
            <person name="Submissions S."/>
        </authorList>
    </citation>
    <scope>NUCLEOTIDE SEQUENCE [LARGE SCALE GENOMIC DNA]</scope>
    <source>
        <strain evidence="4">OK042</strain>
    </source>
</reference>
<accession>A0A1I3ZLA5</accession>
<dbReference type="STRING" id="1884381.SAMN05518846_113129"/>
<dbReference type="InterPro" id="IPR013783">
    <property type="entry name" value="Ig-like_fold"/>
</dbReference>
<evidence type="ECO:0000259" key="2">
    <source>
        <dbReference type="PROSITE" id="PS50825"/>
    </source>
</evidence>
<dbReference type="SMART" id="SM00710">
    <property type="entry name" value="PbH1"/>
    <property type="match status" value="7"/>
</dbReference>
<dbReference type="PANTHER" id="PTHR24273">
    <property type="entry name" value="FI04643P-RELATED"/>
    <property type="match status" value="1"/>
</dbReference>
<keyword evidence="1" id="KW-0677">Repeat</keyword>
<dbReference type="AlphaFoldDB" id="A0A1I3ZLA5"/>
<dbReference type="PROSITE" id="PS50825">
    <property type="entry name" value="HYR"/>
    <property type="match status" value="2"/>
</dbReference>
<dbReference type="Gene3D" id="2.60.40.10">
    <property type="entry name" value="Immunoglobulins"/>
    <property type="match status" value="1"/>
</dbReference>
<feature type="domain" description="HYR" evidence="2">
    <location>
        <begin position="357"/>
        <end position="457"/>
    </location>
</feature>
<dbReference type="PANTHER" id="PTHR24273:SF32">
    <property type="entry name" value="HYALIN"/>
    <property type="match status" value="1"/>
</dbReference>
<evidence type="ECO:0000256" key="1">
    <source>
        <dbReference type="ARBA" id="ARBA00022737"/>
    </source>
</evidence>
<dbReference type="InterPro" id="IPR012334">
    <property type="entry name" value="Pectin_lyas_fold"/>
</dbReference>
<dbReference type="SUPFAM" id="SSF51126">
    <property type="entry name" value="Pectin lyase-like"/>
    <property type="match status" value="1"/>
</dbReference>
<protein>
    <submittedName>
        <fullName evidence="3">HYR domain-containing protein</fullName>
    </submittedName>
</protein>
<dbReference type="RefSeq" id="WP_092272880.1">
    <property type="nucleotide sequence ID" value="NZ_FORT01000013.1"/>
</dbReference>
<gene>
    <name evidence="3" type="ORF">SAMN05518846_113129</name>
</gene>
<dbReference type="InterPro" id="IPR011050">
    <property type="entry name" value="Pectin_lyase_fold/virulence"/>
</dbReference>
<feature type="domain" description="HYR" evidence="2">
    <location>
        <begin position="536"/>
        <end position="617"/>
    </location>
</feature>
<dbReference type="InterPro" id="IPR039448">
    <property type="entry name" value="Beta_helix"/>
</dbReference>
<evidence type="ECO:0000313" key="3">
    <source>
        <dbReference type="EMBL" id="SFK44406.1"/>
    </source>
</evidence>
<proteinExistence type="predicted"/>